<evidence type="ECO:0000256" key="1">
    <source>
        <dbReference type="SAM" id="SignalP"/>
    </source>
</evidence>
<dbReference type="RefSeq" id="WP_190925481.1">
    <property type="nucleotide sequence ID" value="NZ_JACXJA010000006.1"/>
</dbReference>
<dbReference type="InterPro" id="IPR050490">
    <property type="entry name" value="Bact_solute-bd_prot1"/>
</dbReference>
<dbReference type="PANTHER" id="PTHR43649">
    <property type="entry name" value="ARABINOSE-BINDING PROTEIN-RELATED"/>
    <property type="match status" value="1"/>
</dbReference>
<comment type="caution">
    <text evidence="2">The sequence shown here is derived from an EMBL/GenBank/DDBJ whole genome shotgun (WGS) entry which is preliminary data.</text>
</comment>
<dbReference type="PANTHER" id="PTHR43649:SF12">
    <property type="entry name" value="DIACETYLCHITOBIOSE BINDING PROTEIN DASA"/>
    <property type="match status" value="1"/>
</dbReference>
<dbReference type="AlphaFoldDB" id="A0A927C812"/>
<name>A0A927C812_9BACL</name>
<dbReference type="SUPFAM" id="SSF53850">
    <property type="entry name" value="Periplasmic binding protein-like II"/>
    <property type="match status" value="1"/>
</dbReference>
<gene>
    <name evidence="2" type="ORF">IDH45_05490</name>
</gene>
<dbReference type="PROSITE" id="PS51257">
    <property type="entry name" value="PROKAR_LIPOPROTEIN"/>
    <property type="match status" value="1"/>
</dbReference>
<keyword evidence="3" id="KW-1185">Reference proteome</keyword>
<evidence type="ECO:0000313" key="2">
    <source>
        <dbReference type="EMBL" id="MBD2861441.1"/>
    </source>
</evidence>
<dbReference type="Pfam" id="PF01547">
    <property type="entry name" value="SBP_bac_1"/>
    <property type="match status" value="1"/>
</dbReference>
<accession>A0A927C812</accession>
<evidence type="ECO:0000313" key="3">
    <source>
        <dbReference type="Proteomes" id="UP000639396"/>
    </source>
</evidence>
<dbReference type="InterPro" id="IPR006059">
    <property type="entry name" value="SBP"/>
</dbReference>
<proteinExistence type="predicted"/>
<feature type="chain" id="PRO_5038341396" evidence="1">
    <location>
        <begin position="24"/>
        <end position="437"/>
    </location>
</feature>
<dbReference type="EMBL" id="JACXJA010000006">
    <property type="protein sequence ID" value="MBD2861441.1"/>
    <property type="molecule type" value="Genomic_DNA"/>
</dbReference>
<dbReference type="Gene3D" id="3.40.190.10">
    <property type="entry name" value="Periplasmic binding protein-like II"/>
    <property type="match status" value="1"/>
</dbReference>
<feature type="signal peptide" evidence="1">
    <location>
        <begin position="1"/>
        <end position="23"/>
    </location>
</feature>
<protein>
    <submittedName>
        <fullName evidence="2">Extracellular solute-binding protein</fullName>
    </submittedName>
</protein>
<keyword evidence="1" id="KW-0732">Signal</keyword>
<reference evidence="2" key="1">
    <citation type="submission" date="2020-09" db="EMBL/GenBank/DDBJ databases">
        <title>A novel bacterium of genus Paenibacillus, isolated from South China Sea.</title>
        <authorList>
            <person name="Huang H."/>
            <person name="Mo K."/>
            <person name="Hu Y."/>
        </authorList>
    </citation>
    <scope>NUCLEOTIDE SEQUENCE</scope>
    <source>
        <strain evidence="2">IB182363</strain>
    </source>
</reference>
<dbReference type="Proteomes" id="UP000639396">
    <property type="component" value="Unassembled WGS sequence"/>
</dbReference>
<sequence>MKIRKRIRSVVLLAALSTAAACGNPKEGGTDAGTGTETPDKKEPVTLAFYWPYGNEETFMKDYGDQIRKKFPHVTAKLIPYKDTKQIDELVMTGEQLDVMAISIGSVDAFLLRLGLQSDITSYITKYKTDLNQYEPASIEILKQISNGQIYGLPIFDVPSGVYYNKDIFDKFGVPYPKDGMTWDTMYETAKRLTVKDGGTQYYGAVISASHLALRNPQSMNMIDPVTNKAALATDGWKSFLDNVTRFYQLPGMEWDKTKLQVANQGNMFMKDRTVAMWLPVSALYTEKELEGMNWDLAAFPTDAKNPGGGPQAYPFYMFVSQTSKHKEPAYEVISYLASPEFQLELSKKGQYVSMLKNKEVRSAFGQNSALYKGKNAKAFLAEKNAPPMQISKYNASAGGQLFNAFISVVTGVQDANTALRIAEETVNKTIEADSKK</sequence>
<organism evidence="2 3">
    <name type="scientific">Paenibacillus oceani</name>
    <dbReference type="NCBI Taxonomy" id="2772510"/>
    <lineage>
        <taxon>Bacteria</taxon>
        <taxon>Bacillati</taxon>
        <taxon>Bacillota</taxon>
        <taxon>Bacilli</taxon>
        <taxon>Bacillales</taxon>
        <taxon>Paenibacillaceae</taxon>
        <taxon>Paenibacillus</taxon>
    </lineage>
</organism>